<dbReference type="Proteomes" id="UP000252733">
    <property type="component" value="Unassembled WGS sequence"/>
</dbReference>
<keyword evidence="3" id="KW-0732">Signal</keyword>
<comment type="similarity">
    <text evidence="1">Belongs to the bacterial solute-binding protein 9 family.</text>
</comment>
<evidence type="ECO:0000256" key="3">
    <source>
        <dbReference type="ARBA" id="ARBA00022729"/>
    </source>
</evidence>
<dbReference type="InterPro" id="IPR050492">
    <property type="entry name" value="Bact_metal-bind_prot9"/>
</dbReference>
<dbReference type="SUPFAM" id="SSF53807">
    <property type="entry name" value="Helical backbone' metal receptor"/>
    <property type="match status" value="1"/>
</dbReference>
<comment type="caution">
    <text evidence="4">The sequence shown here is derived from an EMBL/GenBank/DDBJ whole genome shotgun (WGS) entry which is preliminary data.</text>
</comment>
<dbReference type="InterPro" id="IPR006127">
    <property type="entry name" value="ZnuA-like"/>
</dbReference>
<sequence>MKLAFRNLYSSLCGNSCHARFIQVSGFIILTLFTLTSCSSTKTEEKGVAVTIEPLRYFVDQLTSQKVPVDVMVPMGTSPATYAPTTSQLMALSSAGVYVQAGHLGFEEAWMHRLKELNPEMDVLNLSRNIQLIKGEDHQHGDHMHEAGIDPHIWMSPKIVMDFLPDLKSVLIKNFPEDKETIDANFLRLLTEVETIHNSFMALSDNEQPNKFMIFHPALTYLARDYGLEQISIEYEGKEPSPAKLKELIDRALEEEIKIIFIQAEFDQRNAEMVRKATGARLVVINPLGYNWPGTMKDLRELLSNHLK</sequence>
<name>A0A2T0XQU5_9BACT</name>
<dbReference type="EMBL" id="QPIZ01000001">
    <property type="protein sequence ID" value="RCW39287.1"/>
    <property type="molecule type" value="Genomic_DNA"/>
</dbReference>
<dbReference type="GO" id="GO:0046872">
    <property type="term" value="F:metal ion binding"/>
    <property type="evidence" value="ECO:0007669"/>
    <property type="project" value="InterPro"/>
</dbReference>
<keyword evidence="5" id="KW-1185">Reference proteome</keyword>
<evidence type="ECO:0000256" key="2">
    <source>
        <dbReference type="ARBA" id="ARBA00022448"/>
    </source>
</evidence>
<dbReference type="GO" id="GO:0030001">
    <property type="term" value="P:metal ion transport"/>
    <property type="evidence" value="ECO:0007669"/>
    <property type="project" value="InterPro"/>
</dbReference>
<dbReference type="PANTHER" id="PTHR42953">
    <property type="entry name" value="HIGH-AFFINITY ZINC UPTAKE SYSTEM PROTEIN ZNUA-RELATED"/>
    <property type="match status" value="1"/>
</dbReference>
<protein>
    <submittedName>
        <fullName evidence="4">Zinc transport system substrate-binding protein</fullName>
    </submittedName>
</protein>
<dbReference type="AlphaFoldDB" id="A0A2T0XQU5"/>
<keyword evidence="2" id="KW-0813">Transport</keyword>
<dbReference type="PANTHER" id="PTHR42953:SF3">
    <property type="entry name" value="HIGH-AFFINITY ZINC UPTAKE SYSTEM PROTEIN ZNUA"/>
    <property type="match status" value="1"/>
</dbReference>
<gene>
    <name evidence="4" type="ORF">DFO77_10155</name>
</gene>
<dbReference type="Gene3D" id="3.40.50.1980">
    <property type="entry name" value="Nitrogenase molybdenum iron protein domain"/>
    <property type="match status" value="2"/>
</dbReference>
<proteinExistence type="inferred from homology"/>
<dbReference type="STRING" id="1168289.GCA_000259075_00254"/>
<evidence type="ECO:0000256" key="1">
    <source>
        <dbReference type="ARBA" id="ARBA00011028"/>
    </source>
</evidence>
<dbReference type="Pfam" id="PF01297">
    <property type="entry name" value="ZnuA"/>
    <property type="match status" value="1"/>
</dbReference>
<dbReference type="OrthoDB" id="9810636at2"/>
<reference evidence="4 5" key="1">
    <citation type="submission" date="2018-07" db="EMBL/GenBank/DDBJ databases">
        <title>Freshwater and sediment microbial communities from various areas in North America, analyzing microbe dynamics in response to fracking.</title>
        <authorList>
            <person name="Lamendella R."/>
        </authorList>
    </citation>
    <scope>NUCLEOTIDE SEQUENCE [LARGE SCALE GENOMIC DNA]</scope>
    <source>
        <strain evidence="4 5">160A</strain>
    </source>
</reference>
<organism evidence="4 5">
    <name type="scientific">Marinilabilia salmonicolor</name>
    <dbReference type="NCBI Taxonomy" id="989"/>
    <lineage>
        <taxon>Bacteria</taxon>
        <taxon>Pseudomonadati</taxon>
        <taxon>Bacteroidota</taxon>
        <taxon>Bacteroidia</taxon>
        <taxon>Marinilabiliales</taxon>
        <taxon>Marinilabiliaceae</taxon>
        <taxon>Marinilabilia</taxon>
    </lineage>
</organism>
<accession>A0A2T0XQU5</accession>
<evidence type="ECO:0000313" key="5">
    <source>
        <dbReference type="Proteomes" id="UP000252733"/>
    </source>
</evidence>
<evidence type="ECO:0000313" key="4">
    <source>
        <dbReference type="EMBL" id="RCW39287.1"/>
    </source>
</evidence>